<sequence>MADELLSRLKEMLSSNEQNQQQQTIGLNAVSLKLPEFWMKSPEVWFVRIEAQFGTRSVTADQTKYDYIVSSLDANTAEEVQAVVLNPPTENKYEHLKAALLKTFGKSQAQKDAELLNIAGLGDRKPSALL</sequence>
<evidence type="ECO:0000259" key="1">
    <source>
        <dbReference type="Pfam" id="PF23055"/>
    </source>
</evidence>
<dbReference type="PANTHER" id="PTHR33327">
    <property type="entry name" value="ENDONUCLEASE"/>
    <property type="match status" value="1"/>
</dbReference>
<evidence type="ECO:0000313" key="3">
    <source>
        <dbReference type="Proteomes" id="UP000762676"/>
    </source>
</evidence>
<name>A0AAV4H647_9GAST</name>
<dbReference type="PANTHER" id="PTHR33327:SF3">
    <property type="entry name" value="RNA-DIRECTED DNA POLYMERASE"/>
    <property type="match status" value="1"/>
</dbReference>
<dbReference type="Pfam" id="PF23055">
    <property type="entry name" value="DUF7041"/>
    <property type="match status" value="1"/>
</dbReference>
<proteinExistence type="predicted"/>
<dbReference type="Proteomes" id="UP000762676">
    <property type="component" value="Unassembled WGS sequence"/>
</dbReference>
<dbReference type="InterPro" id="IPR055469">
    <property type="entry name" value="DUF7041"/>
</dbReference>
<keyword evidence="3" id="KW-1185">Reference proteome</keyword>
<reference evidence="2 3" key="1">
    <citation type="journal article" date="2021" name="Elife">
        <title>Chloroplast acquisition without the gene transfer in kleptoplastic sea slugs, Plakobranchus ocellatus.</title>
        <authorList>
            <person name="Maeda T."/>
            <person name="Takahashi S."/>
            <person name="Yoshida T."/>
            <person name="Shimamura S."/>
            <person name="Takaki Y."/>
            <person name="Nagai Y."/>
            <person name="Toyoda A."/>
            <person name="Suzuki Y."/>
            <person name="Arimoto A."/>
            <person name="Ishii H."/>
            <person name="Satoh N."/>
            <person name="Nishiyama T."/>
            <person name="Hasebe M."/>
            <person name="Maruyama T."/>
            <person name="Minagawa J."/>
            <person name="Obokata J."/>
            <person name="Shigenobu S."/>
        </authorList>
    </citation>
    <scope>NUCLEOTIDE SEQUENCE [LARGE SCALE GENOMIC DNA]</scope>
</reference>
<protein>
    <submittedName>
        <fullName evidence="2">Transposon Ty3-G Gag-Pol polyprotein</fullName>
    </submittedName>
</protein>
<feature type="domain" description="DUF7041" evidence="1">
    <location>
        <begin position="34"/>
        <end position="116"/>
    </location>
</feature>
<dbReference type="AlphaFoldDB" id="A0AAV4H647"/>
<accession>A0AAV4H647</accession>
<evidence type="ECO:0000313" key="2">
    <source>
        <dbReference type="EMBL" id="GFR93687.1"/>
    </source>
</evidence>
<comment type="caution">
    <text evidence="2">The sequence shown here is derived from an EMBL/GenBank/DDBJ whole genome shotgun (WGS) entry which is preliminary data.</text>
</comment>
<organism evidence="2 3">
    <name type="scientific">Elysia marginata</name>
    <dbReference type="NCBI Taxonomy" id="1093978"/>
    <lineage>
        <taxon>Eukaryota</taxon>
        <taxon>Metazoa</taxon>
        <taxon>Spiralia</taxon>
        <taxon>Lophotrochozoa</taxon>
        <taxon>Mollusca</taxon>
        <taxon>Gastropoda</taxon>
        <taxon>Heterobranchia</taxon>
        <taxon>Euthyneura</taxon>
        <taxon>Panpulmonata</taxon>
        <taxon>Sacoglossa</taxon>
        <taxon>Placobranchoidea</taxon>
        <taxon>Plakobranchidae</taxon>
        <taxon>Elysia</taxon>
    </lineage>
</organism>
<gene>
    <name evidence="2" type="ORF">ElyMa_002649100</name>
</gene>
<dbReference type="EMBL" id="BMAT01005469">
    <property type="protein sequence ID" value="GFR93687.1"/>
    <property type="molecule type" value="Genomic_DNA"/>
</dbReference>